<evidence type="ECO:0000256" key="1">
    <source>
        <dbReference type="ARBA" id="ARBA00004141"/>
    </source>
</evidence>
<dbReference type="InterPro" id="IPR026961">
    <property type="entry name" value="PGG_dom"/>
</dbReference>
<evidence type="ECO:0000256" key="3">
    <source>
        <dbReference type="ARBA" id="ARBA00022737"/>
    </source>
</evidence>
<keyword evidence="3" id="KW-0677">Repeat</keyword>
<feature type="domain" description="PGG" evidence="9">
    <location>
        <begin position="442"/>
        <end position="508"/>
    </location>
</feature>
<dbReference type="InterPro" id="IPR036770">
    <property type="entry name" value="Ankyrin_rpt-contain_sf"/>
</dbReference>
<dbReference type="PROSITE" id="PS50088">
    <property type="entry name" value="ANK_REPEAT"/>
    <property type="match status" value="2"/>
</dbReference>
<dbReference type="SUPFAM" id="SSF48403">
    <property type="entry name" value="Ankyrin repeat"/>
    <property type="match status" value="1"/>
</dbReference>
<keyword evidence="5 7" id="KW-0040">ANK repeat</keyword>
<keyword evidence="2 8" id="KW-0812">Transmembrane</keyword>
<keyword evidence="11" id="KW-1185">Reference proteome</keyword>
<evidence type="ECO:0000256" key="7">
    <source>
        <dbReference type="PROSITE-ProRule" id="PRU00023"/>
    </source>
</evidence>
<dbReference type="SMART" id="SM00248">
    <property type="entry name" value="ANK"/>
    <property type="match status" value="4"/>
</dbReference>
<dbReference type="PANTHER" id="PTHR24186:SF50">
    <property type="entry name" value="ANKYRIN REPEAT-CONTAINING PROTEIN ITN1-LIKE ISOFORM X1"/>
    <property type="match status" value="1"/>
</dbReference>
<evidence type="ECO:0000313" key="10">
    <source>
        <dbReference type="EMBL" id="KAG5551369.1"/>
    </source>
</evidence>
<evidence type="ECO:0000259" key="9">
    <source>
        <dbReference type="Pfam" id="PF13962"/>
    </source>
</evidence>
<keyword evidence="6 8" id="KW-0472">Membrane</keyword>
<evidence type="ECO:0000313" key="11">
    <source>
        <dbReference type="Proteomes" id="UP000823749"/>
    </source>
</evidence>
<dbReference type="PROSITE" id="PS50297">
    <property type="entry name" value="ANK_REP_REGION"/>
    <property type="match status" value="1"/>
</dbReference>
<proteinExistence type="predicted"/>
<accession>A0AAV6KGE3</accession>
<evidence type="ECO:0000256" key="5">
    <source>
        <dbReference type="ARBA" id="ARBA00023043"/>
    </source>
</evidence>
<evidence type="ECO:0000256" key="8">
    <source>
        <dbReference type="SAM" id="Phobius"/>
    </source>
</evidence>
<evidence type="ECO:0000256" key="2">
    <source>
        <dbReference type="ARBA" id="ARBA00022692"/>
    </source>
</evidence>
<feature type="transmembrane region" description="Helical" evidence="8">
    <location>
        <begin position="484"/>
        <end position="510"/>
    </location>
</feature>
<feature type="repeat" description="ANK" evidence="7">
    <location>
        <begin position="355"/>
        <end position="388"/>
    </location>
</feature>
<protein>
    <recommendedName>
        <fullName evidence="9">PGG domain-containing protein</fullName>
    </recommendedName>
</protein>
<comment type="caution">
    <text evidence="10">The sequence shown here is derived from an EMBL/GenBank/DDBJ whole genome shotgun (WGS) entry which is preliminary data.</text>
</comment>
<evidence type="ECO:0000256" key="6">
    <source>
        <dbReference type="ARBA" id="ARBA00023136"/>
    </source>
</evidence>
<organism evidence="10 11">
    <name type="scientific">Rhododendron griersonianum</name>
    <dbReference type="NCBI Taxonomy" id="479676"/>
    <lineage>
        <taxon>Eukaryota</taxon>
        <taxon>Viridiplantae</taxon>
        <taxon>Streptophyta</taxon>
        <taxon>Embryophyta</taxon>
        <taxon>Tracheophyta</taxon>
        <taxon>Spermatophyta</taxon>
        <taxon>Magnoliopsida</taxon>
        <taxon>eudicotyledons</taxon>
        <taxon>Gunneridae</taxon>
        <taxon>Pentapetalae</taxon>
        <taxon>asterids</taxon>
        <taxon>Ericales</taxon>
        <taxon>Ericaceae</taxon>
        <taxon>Ericoideae</taxon>
        <taxon>Rhodoreae</taxon>
        <taxon>Rhododendron</taxon>
    </lineage>
</organism>
<keyword evidence="4 8" id="KW-1133">Transmembrane helix</keyword>
<sequence length="512" mass="57175">MDPKLYKAAKEGDVMYLAARIVRMKRTEEEDLEAGILRINRTGEEDNRYGRSEEYLLDRTQHGNNNILHIAARAGRDLFVAVALQFLPVLSYQVNSQGDTPLLAAARFGRLKVVETITKPQFKFQIRRDMAAATTTLIRTYTSNSSSSPRRCQRDEEEGLVDHPLELGTIHDDMATTVDNRTKSSSSRRQRDAEEVIVDRQLIHGTTALHEALRNRHEEVARYLLSLDPEMATFVSGAGESPFFLATQSRCELFMSDILQSNRPYSTKGPDGLNVLHVARDCCGRRFDCPLSPLLRAASSGRGKICEKILEICPESIEARNRKGQHALHLCKFRDARFLIRIPEILELLNVGDDEGNTPLHLAIKENDYEKAMLLSSSNSVDLGAVNKEGLTALDLCQTDWKNAHKQRLMWLHLTIRKAPRGRLPIEYKVPVGERVEDFNPIINTMALVATLIATVTFAAAFTMPGGYDTSPDNLGVANLAKKAALRAFILSDTIAMLFSIIAVLALAMAME</sequence>
<dbReference type="EMBL" id="JACTNZ010000004">
    <property type="protein sequence ID" value="KAG5551369.1"/>
    <property type="molecule type" value="Genomic_DNA"/>
</dbReference>
<dbReference type="PANTHER" id="PTHR24186">
    <property type="entry name" value="PROTEIN PHOSPHATASE 1 REGULATORY SUBUNIT"/>
    <property type="match status" value="1"/>
</dbReference>
<dbReference type="Proteomes" id="UP000823749">
    <property type="component" value="Chromosome 4"/>
</dbReference>
<dbReference type="Pfam" id="PF13637">
    <property type="entry name" value="Ank_4"/>
    <property type="match status" value="1"/>
</dbReference>
<dbReference type="Gene3D" id="1.25.40.20">
    <property type="entry name" value="Ankyrin repeat-containing domain"/>
    <property type="match status" value="3"/>
</dbReference>
<reference evidence="10" key="1">
    <citation type="submission" date="2020-08" db="EMBL/GenBank/DDBJ databases">
        <title>Plant Genome Project.</title>
        <authorList>
            <person name="Zhang R.-G."/>
        </authorList>
    </citation>
    <scope>NUCLEOTIDE SEQUENCE</scope>
    <source>
        <strain evidence="10">WSP0</strain>
        <tissue evidence="10">Leaf</tissue>
    </source>
</reference>
<dbReference type="Pfam" id="PF12796">
    <property type="entry name" value="Ank_2"/>
    <property type="match status" value="1"/>
</dbReference>
<dbReference type="Pfam" id="PF13962">
    <property type="entry name" value="PGG"/>
    <property type="match status" value="1"/>
</dbReference>
<comment type="subcellular location">
    <subcellularLocation>
        <location evidence="1">Membrane</location>
        <topology evidence="1">Multi-pass membrane protein</topology>
    </subcellularLocation>
</comment>
<feature type="transmembrane region" description="Helical" evidence="8">
    <location>
        <begin position="442"/>
        <end position="464"/>
    </location>
</feature>
<evidence type="ECO:0000256" key="4">
    <source>
        <dbReference type="ARBA" id="ARBA00022989"/>
    </source>
</evidence>
<gene>
    <name evidence="10" type="ORF">RHGRI_009697</name>
</gene>
<name>A0AAV6KGE3_9ERIC</name>
<dbReference type="AlphaFoldDB" id="A0AAV6KGE3"/>
<dbReference type="GO" id="GO:0005886">
    <property type="term" value="C:plasma membrane"/>
    <property type="evidence" value="ECO:0007669"/>
    <property type="project" value="TreeGrafter"/>
</dbReference>
<feature type="repeat" description="ANK" evidence="7">
    <location>
        <begin position="204"/>
        <end position="226"/>
    </location>
</feature>
<dbReference type="Pfam" id="PF00023">
    <property type="entry name" value="Ank"/>
    <property type="match status" value="1"/>
</dbReference>
<dbReference type="InterPro" id="IPR002110">
    <property type="entry name" value="Ankyrin_rpt"/>
</dbReference>